<dbReference type="Proteomes" id="UP000654075">
    <property type="component" value="Unassembled WGS sequence"/>
</dbReference>
<name>A0A813DW70_POLGL</name>
<gene>
    <name evidence="2" type="ORF">PGLA1383_LOCUS12285</name>
</gene>
<keyword evidence="1" id="KW-1133">Transmembrane helix</keyword>
<accession>A0A813DW70</accession>
<evidence type="ECO:0000256" key="1">
    <source>
        <dbReference type="SAM" id="Phobius"/>
    </source>
</evidence>
<evidence type="ECO:0000313" key="3">
    <source>
        <dbReference type="Proteomes" id="UP000654075"/>
    </source>
</evidence>
<feature type="non-terminal residue" evidence="2">
    <location>
        <position position="1"/>
    </location>
</feature>
<reference evidence="2" key="1">
    <citation type="submission" date="2021-02" db="EMBL/GenBank/DDBJ databases">
        <authorList>
            <person name="Dougan E. K."/>
            <person name="Rhodes N."/>
            <person name="Thang M."/>
            <person name="Chan C."/>
        </authorList>
    </citation>
    <scope>NUCLEOTIDE SEQUENCE</scope>
</reference>
<feature type="transmembrane region" description="Helical" evidence="1">
    <location>
        <begin position="285"/>
        <end position="306"/>
    </location>
</feature>
<proteinExistence type="predicted"/>
<dbReference type="AlphaFoldDB" id="A0A813DW70"/>
<dbReference type="EMBL" id="CAJNNV010006497">
    <property type="protein sequence ID" value="CAE8593697.1"/>
    <property type="molecule type" value="Genomic_DNA"/>
</dbReference>
<keyword evidence="3" id="KW-1185">Reference proteome</keyword>
<evidence type="ECO:0000313" key="2">
    <source>
        <dbReference type="EMBL" id="CAE8593697.1"/>
    </source>
</evidence>
<comment type="caution">
    <text evidence="2">The sequence shown here is derived from an EMBL/GenBank/DDBJ whole genome shotgun (WGS) entry which is preliminary data.</text>
</comment>
<keyword evidence="1" id="KW-0472">Membrane</keyword>
<keyword evidence="1" id="KW-0812">Transmembrane</keyword>
<organism evidence="2 3">
    <name type="scientific">Polarella glacialis</name>
    <name type="common">Dinoflagellate</name>
    <dbReference type="NCBI Taxonomy" id="89957"/>
    <lineage>
        <taxon>Eukaryota</taxon>
        <taxon>Sar</taxon>
        <taxon>Alveolata</taxon>
        <taxon>Dinophyceae</taxon>
        <taxon>Suessiales</taxon>
        <taxon>Suessiaceae</taxon>
        <taxon>Polarella</taxon>
    </lineage>
</organism>
<protein>
    <submittedName>
        <fullName evidence="2">Uncharacterized protein</fullName>
    </submittedName>
</protein>
<sequence>RSCCRGAMEGGPCHLRHLHPGRRSWSDGGPPAREEVHGCCRHAGSGLGCAEAQCAHRQNRCQSVCPVCHGMESPELPHTAEAAGTDCGRCSSRPQQRRWRSVAEAKPSQVHLRPGSRMAIGLPVTLCCAAFAVLGISRGEKPQPSLERTQLVGLCAAGLDGRFFQAKKAKAWTLRAAAVNGSDFVVARAREGLEVSRSALVNMPEAQKFASAELSLACERAGGKQVVLGAGAAGGTLGLCIGALLWSGDLSPSAQQRLVEALQAAKSKNRTAPLARLRRGLRRRLAWVTAASAAATAYLCTLPTIAEGGYGLSAHASGTARRLGRAAAAAGRALWEEPPAPQRRFRPFLRV</sequence>